<protein>
    <submittedName>
        <fullName evidence="1">Uncharacterized protein</fullName>
    </submittedName>
</protein>
<dbReference type="AlphaFoldDB" id="A0A9D2P5F9"/>
<dbReference type="EMBL" id="DWWI01000151">
    <property type="protein sequence ID" value="HJC43403.1"/>
    <property type="molecule type" value="Genomic_DNA"/>
</dbReference>
<evidence type="ECO:0000313" key="2">
    <source>
        <dbReference type="Proteomes" id="UP000823895"/>
    </source>
</evidence>
<name>A0A9D2P5F9_9FIRM</name>
<comment type="caution">
    <text evidence="1">The sequence shown here is derived from an EMBL/GenBank/DDBJ whole genome shotgun (WGS) entry which is preliminary data.</text>
</comment>
<accession>A0A9D2P5F9</accession>
<gene>
    <name evidence="1" type="ORF">H9756_06945</name>
</gene>
<sequence>MEQPYGEATIQIEEQKYQITNRHLTVIDSRQVHSTNTYSDTSIFICIHISGKYIEKYLPDLDMYQKCHYLCRRTWECPFCSTSMKSASLISIRI</sequence>
<reference evidence="1" key="2">
    <citation type="submission" date="2021-04" db="EMBL/GenBank/DDBJ databases">
        <authorList>
            <person name="Gilroy R."/>
        </authorList>
    </citation>
    <scope>NUCLEOTIDE SEQUENCE</scope>
    <source>
        <strain evidence="1">CHK165-2605</strain>
    </source>
</reference>
<reference evidence="1" key="1">
    <citation type="journal article" date="2021" name="PeerJ">
        <title>Extensive microbial diversity within the chicken gut microbiome revealed by metagenomics and culture.</title>
        <authorList>
            <person name="Gilroy R."/>
            <person name="Ravi A."/>
            <person name="Getino M."/>
            <person name="Pursley I."/>
            <person name="Horton D.L."/>
            <person name="Alikhan N.F."/>
            <person name="Baker D."/>
            <person name="Gharbi K."/>
            <person name="Hall N."/>
            <person name="Watson M."/>
            <person name="Adriaenssens E.M."/>
            <person name="Foster-Nyarko E."/>
            <person name="Jarju S."/>
            <person name="Secka A."/>
            <person name="Antonio M."/>
            <person name="Oren A."/>
            <person name="Chaudhuri R.R."/>
            <person name="La Ragione R."/>
            <person name="Hildebrand F."/>
            <person name="Pallen M.J."/>
        </authorList>
    </citation>
    <scope>NUCLEOTIDE SEQUENCE</scope>
    <source>
        <strain evidence="1">CHK165-2605</strain>
    </source>
</reference>
<proteinExistence type="predicted"/>
<organism evidence="1 2">
    <name type="scientific">Candidatus Mediterraneibacter gallistercoris</name>
    <dbReference type="NCBI Taxonomy" id="2838671"/>
    <lineage>
        <taxon>Bacteria</taxon>
        <taxon>Bacillati</taxon>
        <taxon>Bacillota</taxon>
        <taxon>Clostridia</taxon>
        <taxon>Lachnospirales</taxon>
        <taxon>Lachnospiraceae</taxon>
        <taxon>Mediterraneibacter</taxon>
    </lineage>
</organism>
<evidence type="ECO:0000313" key="1">
    <source>
        <dbReference type="EMBL" id="HJC43403.1"/>
    </source>
</evidence>
<dbReference type="Proteomes" id="UP000823895">
    <property type="component" value="Unassembled WGS sequence"/>
</dbReference>